<name>A0A5N6Y5G9_9EURO</name>
<protein>
    <submittedName>
        <fullName evidence="2">Uncharacterized protein</fullName>
    </submittedName>
</protein>
<dbReference type="EMBL" id="ML737151">
    <property type="protein sequence ID" value="KAE8340093.1"/>
    <property type="molecule type" value="Genomic_DNA"/>
</dbReference>
<feature type="compositionally biased region" description="Polar residues" evidence="1">
    <location>
        <begin position="70"/>
        <end position="97"/>
    </location>
</feature>
<accession>A0A5N6Y5G9</accession>
<dbReference type="AlphaFoldDB" id="A0A5N6Y5G9"/>
<evidence type="ECO:0000313" key="2">
    <source>
        <dbReference type="EMBL" id="KAE8340093.1"/>
    </source>
</evidence>
<dbReference type="Proteomes" id="UP000325558">
    <property type="component" value="Unassembled WGS sequence"/>
</dbReference>
<feature type="region of interest" description="Disordered" evidence="1">
    <location>
        <begin position="50"/>
        <end position="112"/>
    </location>
</feature>
<organism evidence="2">
    <name type="scientific">Aspergillus arachidicola</name>
    <dbReference type="NCBI Taxonomy" id="656916"/>
    <lineage>
        <taxon>Eukaryota</taxon>
        <taxon>Fungi</taxon>
        <taxon>Dikarya</taxon>
        <taxon>Ascomycota</taxon>
        <taxon>Pezizomycotina</taxon>
        <taxon>Eurotiomycetes</taxon>
        <taxon>Eurotiomycetidae</taxon>
        <taxon>Eurotiales</taxon>
        <taxon>Aspergillaceae</taxon>
        <taxon>Aspergillus</taxon>
        <taxon>Aspergillus subgen. Circumdati</taxon>
    </lineage>
</organism>
<feature type="compositionally biased region" description="Polar residues" evidence="1">
    <location>
        <begin position="50"/>
        <end position="60"/>
    </location>
</feature>
<proteinExistence type="predicted"/>
<evidence type="ECO:0000256" key="1">
    <source>
        <dbReference type="SAM" id="MobiDB-lite"/>
    </source>
</evidence>
<sequence>MHMRIAIEPLRLSHDRLVFHPVHNNTRLVSSPCPRHSTPVGNNGYITSEVTQPSSSSNIVTHLPPGPLSRTPSKHNTPTPQKQLCENPSTTTVTMNHLLSPRNSTPNPNPRL</sequence>
<reference evidence="2" key="1">
    <citation type="submission" date="2019-04" db="EMBL/GenBank/DDBJ databases">
        <title>Friends and foes A comparative genomics study of 23 Aspergillus species from section Flavi.</title>
        <authorList>
            <consortium name="DOE Joint Genome Institute"/>
            <person name="Kjaerbolling I."/>
            <person name="Vesth T."/>
            <person name="Frisvad J.C."/>
            <person name="Nybo J.L."/>
            <person name="Theobald S."/>
            <person name="Kildgaard S."/>
            <person name="Isbrandt T."/>
            <person name="Kuo A."/>
            <person name="Sato A."/>
            <person name="Lyhne E.K."/>
            <person name="Kogle M.E."/>
            <person name="Wiebenga A."/>
            <person name="Kun R.S."/>
            <person name="Lubbers R.J."/>
            <person name="Makela M.R."/>
            <person name="Barry K."/>
            <person name="Chovatia M."/>
            <person name="Clum A."/>
            <person name="Daum C."/>
            <person name="Haridas S."/>
            <person name="He G."/>
            <person name="LaButti K."/>
            <person name="Lipzen A."/>
            <person name="Mondo S."/>
            <person name="Riley R."/>
            <person name="Salamov A."/>
            <person name="Simmons B.A."/>
            <person name="Magnuson J.K."/>
            <person name="Henrissat B."/>
            <person name="Mortensen U.H."/>
            <person name="Larsen T.O."/>
            <person name="Devries R.P."/>
            <person name="Grigoriev I.V."/>
            <person name="Machida M."/>
            <person name="Baker S.E."/>
            <person name="Andersen M.R."/>
        </authorList>
    </citation>
    <scope>NUCLEOTIDE SEQUENCE</scope>
    <source>
        <strain evidence="2">CBS 117612</strain>
    </source>
</reference>
<gene>
    <name evidence="2" type="ORF">BDV24DRAFT_134662</name>
</gene>